<dbReference type="GO" id="GO:0016020">
    <property type="term" value="C:membrane"/>
    <property type="evidence" value="ECO:0007669"/>
    <property type="project" value="InterPro"/>
</dbReference>
<evidence type="ECO:0008006" key="4">
    <source>
        <dbReference type="Google" id="ProtNLM"/>
    </source>
</evidence>
<keyword evidence="1" id="KW-0812">Transmembrane</keyword>
<evidence type="ECO:0000313" key="3">
    <source>
        <dbReference type="Proteomes" id="UP000189761"/>
    </source>
</evidence>
<feature type="transmembrane region" description="Helical" evidence="1">
    <location>
        <begin position="31"/>
        <end position="49"/>
    </location>
</feature>
<comment type="caution">
    <text evidence="2">The sequence shown here is derived from an EMBL/GenBank/DDBJ whole genome shotgun (WGS) entry which is preliminary data.</text>
</comment>
<reference evidence="2 3" key="1">
    <citation type="submission" date="2017-01" db="EMBL/GenBank/DDBJ databases">
        <title>Draft genome sequence of Bacillus oleronius.</title>
        <authorList>
            <person name="Allam M."/>
        </authorList>
    </citation>
    <scope>NUCLEOTIDE SEQUENCE [LARGE SCALE GENOMIC DNA]</scope>
    <source>
        <strain evidence="2 3">DSM 9356</strain>
    </source>
</reference>
<dbReference type="PIRSF" id="PIRSF038991">
    <property type="entry name" value="Protein_AbrB"/>
    <property type="match status" value="1"/>
</dbReference>
<proteinExistence type="predicted"/>
<feature type="transmembrane region" description="Helical" evidence="1">
    <location>
        <begin position="251"/>
        <end position="274"/>
    </location>
</feature>
<keyword evidence="3" id="KW-1185">Reference proteome</keyword>
<dbReference type="PANTHER" id="PTHR38457:SF1">
    <property type="entry name" value="REGULATOR ABRB-RELATED"/>
    <property type="match status" value="1"/>
</dbReference>
<feature type="transmembrane region" description="Helical" evidence="1">
    <location>
        <begin position="295"/>
        <end position="321"/>
    </location>
</feature>
<feature type="transmembrane region" description="Helical" evidence="1">
    <location>
        <begin position="341"/>
        <end position="365"/>
    </location>
</feature>
<dbReference type="GO" id="GO:0010468">
    <property type="term" value="P:regulation of gene expression"/>
    <property type="evidence" value="ECO:0007669"/>
    <property type="project" value="InterPro"/>
</dbReference>
<dbReference type="InterPro" id="IPR007820">
    <property type="entry name" value="AbrB_fam"/>
</dbReference>
<organism evidence="2 3">
    <name type="scientific">Heyndrickxia oleronia</name>
    <dbReference type="NCBI Taxonomy" id="38875"/>
    <lineage>
        <taxon>Bacteria</taxon>
        <taxon>Bacillati</taxon>
        <taxon>Bacillota</taxon>
        <taxon>Bacilli</taxon>
        <taxon>Bacillales</taxon>
        <taxon>Bacillaceae</taxon>
        <taxon>Heyndrickxia</taxon>
    </lineage>
</organism>
<feature type="transmembrane region" description="Helical" evidence="1">
    <location>
        <begin position="93"/>
        <end position="115"/>
    </location>
</feature>
<dbReference type="PANTHER" id="PTHR38457">
    <property type="entry name" value="REGULATOR ABRB-RELATED"/>
    <property type="match status" value="1"/>
</dbReference>
<dbReference type="Pfam" id="PF05145">
    <property type="entry name" value="AbrB"/>
    <property type="match status" value="1"/>
</dbReference>
<evidence type="ECO:0000313" key="2">
    <source>
        <dbReference type="EMBL" id="OOP69144.1"/>
    </source>
</evidence>
<dbReference type="NCBIfam" id="TIGR03082">
    <property type="entry name" value="Gneg_AbrB_dup"/>
    <property type="match status" value="2"/>
</dbReference>
<dbReference type="RefSeq" id="WP_235849588.1">
    <property type="nucleotide sequence ID" value="NZ_CP065424.1"/>
</dbReference>
<dbReference type="InterPro" id="IPR017516">
    <property type="entry name" value="AbrB_dup"/>
</dbReference>
<protein>
    <recommendedName>
        <fullName evidence="4">Ammonia monooxygenase</fullName>
    </recommendedName>
</protein>
<gene>
    <name evidence="2" type="ORF">BWZ43_06790</name>
</gene>
<feature type="transmembrane region" description="Helical" evidence="1">
    <location>
        <begin position="197"/>
        <end position="217"/>
    </location>
</feature>
<dbReference type="Proteomes" id="UP000189761">
    <property type="component" value="Unassembled WGS sequence"/>
</dbReference>
<sequence length="380" mass="42319">MEKSHFFIRSICFIFLSSLGGFVFSFTNLSIGWMIGTLLLAALISFYKPKLINHHNHQKGLPSFWMYLGQIFLAIELGQKINISFIEVFRANWISIISMLLLSILFSLLSGFILWRFTDFDMITCFFGATPGGLSAMPSIAEEVGANTMVVTVIQTMRVFLVVLMIPLFASIWLTRSTNDLTVNHVIVSTTHSPFEITQLLWTVLLIVGVCGGYYVGKYLRFPAPWLVGGMLGVGCVQTMGSVLFDTDLKAWWPPSMMVLSQIFIATSIGSRFYKEMIVGMTKTLVVSFFTTIGLILSLFFCAYFISLITGISLVTSVLAFTPGGIAEMTTTSAVLNADSTFVVVVQVLRIVVVLVILPPVFRLLKRWEAHKIERSRTSA</sequence>
<feature type="transmembrane region" description="Helical" evidence="1">
    <location>
        <begin position="7"/>
        <end position="25"/>
    </location>
</feature>
<keyword evidence="1" id="KW-1133">Transmembrane helix</keyword>
<name>A0A8E2LGE7_9BACI</name>
<accession>A0A8E2LGE7</accession>
<dbReference type="EMBL" id="MTLA01000066">
    <property type="protein sequence ID" value="OOP69144.1"/>
    <property type="molecule type" value="Genomic_DNA"/>
</dbReference>
<feature type="transmembrane region" description="Helical" evidence="1">
    <location>
        <begin position="61"/>
        <end position="81"/>
    </location>
</feature>
<keyword evidence="1" id="KW-0472">Membrane</keyword>
<feature type="transmembrane region" description="Helical" evidence="1">
    <location>
        <begin position="224"/>
        <end position="245"/>
    </location>
</feature>
<feature type="transmembrane region" description="Helical" evidence="1">
    <location>
        <begin position="159"/>
        <end position="177"/>
    </location>
</feature>
<evidence type="ECO:0000256" key="1">
    <source>
        <dbReference type="SAM" id="Phobius"/>
    </source>
</evidence>
<dbReference type="AlphaFoldDB" id="A0A8E2LGE7"/>